<evidence type="ECO:0000313" key="2">
    <source>
        <dbReference type="EMBL" id="EDW73283.1"/>
    </source>
</evidence>
<dbReference type="EMBL" id="CH963847">
    <property type="protein sequence ID" value="EDW73283.1"/>
    <property type="molecule type" value="Genomic_DNA"/>
</dbReference>
<dbReference type="OrthoDB" id="7998970at2759"/>
<protein>
    <recommendedName>
        <fullName evidence="4">DUF753 domain-containing protein</fullName>
    </recommendedName>
</protein>
<gene>
    <name evidence="2" type="primary">Dwil\GK17468</name>
    <name evidence="2" type="ORF">Dwil_GK17468</name>
</gene>
<dbReference type="PhylomeDB" id="B4MMD8"/>
<organism evidence="2 3">
    <name type="scientific">Drosophila willistoni</name>
    <name type="common">Fruit fly</name>
    <dbReference type="NCBI Taxonomy" id="7260"/>
    <lineage>
        <taxon>Eukaryota</taxon>
        <taxon>Metazoa</taxon>
        <taxon>Ecdysozoa</taxon>
        <taxon>Arthropoda</taxon>
        <taxon>Hexapoda</taxon>
        <taxon>Insecta</taxon>
        <taxon>Pterygota</taxon>
        <taxon>Neoptera</taxon>
        <taxon>Endopterygota</taxon>
        <taxon>Diptera</taxon>
        <taxon>Brachycera</taxon>
        <taxon>Muscomorpha</taxon>
        <taxon>Ephydroidea</taxon>
        <taxon>Drosophilidae</taxon>
        <taxon>Drosophila</taxon>
        <taxon>Sophophora</taxon>
    </lineage>
</organism>
<evidence type="ECO:0000256" key="1">
    <source>
        <dbReference type="SAM" id="SignalP"/>
    </source>
</evidence>
<keyword evidence="3" id="KW-1185">Reference proteome</keyword>
<feature type="signal peptide" evidence="1">
    <location>
        <begin position="1"/>
        <end position="25"/>
    </location>
</feature>
<keyword evidence="1" id="KW-0732">Signal</keyword>
<sequence>MQQYQILKNLCLIIAFSSMVITVLATCNSCQSNGLSCVNETHFKVCVDNVETDNSVLSCGANKICTSLGIGCFENVDGVEPSCTTTSNCAGCDGSFLFACTSRTTFTQCNGTTAGTEVLTCPENKVCDMNSGKFCVDECEVTTLECNKAAP</sequence>
<dbReference type="FunCoup" id="B4MMD8">
    <property type="interactions" value="1"/>
</dbReference>
<dbReference type="HOGENOM" id="CLU_1706140_0_0_1"/>
<reference evidence="2 3" key="1">
    <citation type="journal article" date="2007" name="Nature">
        <title>Evolution of genes and genomes on the Drosophila phylogeny.</title>
        <authorList>
            <consortium name="Drosophila 12 Genomes Consortium"/>
            <person name="Clark A.G."/>
            <person name="Eisen M.B."/>
            <person name="Smith D.R."/>
            <person name="Bergman C.M."/>
            <person name="Oliver B."/>
            <person name="Markow T.A."/>
            <person name="Kaufman T.C."/>
            <person name="Kellis M."/>
            <person name="Gelbart W."/>
            <person name="Iyer V.N."/>
            <person name="Pollard D.A."/>
            <person name="Sackton T.B."/>
            <person name="Larracuente A.M."/>
            <person name="Singh N.D."/>
            <person name="Abad J.P."/>
            <person name="Abt D.N."/>
            <person name="Adryan B."/>
            <person name="Aguade M."/>
            <person name="Akashi H."/>
            <person name="Anderson W.W."/>
            <person name="Aquadro C.F."/>
            <person name="Ardell D.H."/>
            <person name="Arguello R."/>
            <person name="Artieri C.G."/>
            <person name="Barbash D.A."/>
            <person name="Barker D."/>
            <person name="Barsanti P."/>
            <person name="Batterham P."/>
            <person name="Batzoglou S."/>
            <person name="Begun D."/>
            <person name="Bhutkar A."/>
            <person name="Blanco E."/>
            <person name="Bosak S.A."/>
            <person name="Bradley R.K."/>
            <person name="Brand A.D."/>
            <person name="Brent M.R."/>
            <person name="Brooks A.N."/>
            <person name="Brown R.H."/>
            <person name="Butlin R.K."/>
            <person name="Caggese C."/>
            <person name="Calvi B.R."/>
            <person name="Bernardo de Carvalho A."/>
            <person name="Caspi A."/>
            <person name="Castrezana S."/>
            <person name="Celniker S.E."/>
            <person name="Chang J.L."/>
            <person name="Chapple C."/>
            <person name="Chatterji S."/>
            <person name="Chinwalla A."/>
            <person name="Civetta A."/>
            <person name="Clifton S.W."/>
            <person name="Comeron J.M."/>
            <person name="Costello J.C."/>
            <person name="Coyne J.A."/>
            <person name="Daub J."/>
            <person name="David R.G."/>
            <person name="Delcher A.L."/>
            <person name="Delehaunty K."/>
            <person name="Do C.B."/>
            <person name="Ebling H."/>
            <person name="Edwards K."/>
            <person name="Eickbush T."/>
            <person name="Evans J.D."/>
            <person name="Filipski A."/>
            <person name="Findeiss S."/>
            <person name="Freyhult E."/>
            <person name="Fulton L."/>
            <person name="Fulton R."/>
            <person name="Garcia A.C."/>
            <person name="Gardiner A."/>
            <person name="Garfield D.A."/>
            <person name="Garvin B.E."/>
            <person name="Gibson G."/>
            <person name="Gilbert D."/>
            <person name="Gnerre S."/>
            <person name="Godfrey J."/>
            <person name="Good R."/>
            <person name="Gotea V."/>
            <person name="Gravely B."/>
            <person name="Greenberg A.J."/>
            <person name="Griffiths-Jones S."/>
            <person name="Gross S."/>
            <person name="Guigo R."/>
            <person name="Gustafson E.A."/>
            <person name="Haerty W."/>
            <person name="Hahn M.W."/>
            <person name="Halligan D.L."/>
            <person name="Halpern A.L."/>
            <person name="Halter G.M."/>
            <person name="Han M.V."/>
            <person name="Heger A."/>
            <person name="Hillier L."/>
            <person name="Hinrichs A.S."/>
            <person name="Holmes I."/>
            <person name="Hoskins R.A."/>
            <person name="Hubisz M.J."/>
            <person name="Hultmark D."/>
            <person name="Huntley M.A."/>
            <person name="Jaffe D.B."/>
            <person name="Jagadeeshan S."/>
            <person name="Jeck W.R."/>
            <person name="Johnson J."/>
            <person name="Jones C.D."/>
            <person name="Jordan W.C."/>
            <person name="Karpen G.H."/>
            <person name="Kataoka E."/>
            <person name="Keightley P.D."/>
            <person name="Kheradpour P."/>
            <person name="Kirkness E.F."/>
            <person name="Koerich L.B."/>
            <person name="Kristiansen K."/>
            <person name="Kudrna D."/>
            <person name="Kulathinal R.J."/>
            <person name="Kumar S."/>
            <person name="Kwok R."/>
            <person name="Lander E."/>
            <person name="Langley C.H."/>
            <person name="Lapoint R."/>
            <person name="Lazzaro B.P."/>
            <person name="Lee S.J."/>
            <person name="Levesque L."/>
            <person name="Li R."/>
            <person name="Lin C.F."/>
            <person name="Lin M.F."/>
            <person name="Lindblad-Toh K."/>
            <person name="Llopart A."/>
            <person name="Long M."/>
            <person name="Low L."/>
            <person name="Lozovsky E."/>
            <person name="Lu J."/>
            <person name="Luo M."/>
            <person name="Machado C.A."/>
            <person name="Makalowski W."/>
            <person name="Marzo M."/>
            <person name="Matsuda M."/>
            <person name="Matzkin L."/>
            <person name="McAllister B."/>
            <person name="McBride C.S."/>
            <person name="McKernan B."/>
            <person name="McKernan K."/>
            <person name="Mendez-Lago M."/>
            <person name="Minx P."/>
            <person name="Mollenhauer M.U."/>
            <person name="Montooth K."/>
            <person name="Mount S.M."/>
            <person name="Mu X."/>
            <person name="Myers E."/>
            <person name="Negre B."/>
            <person name="Newfeld S."/>
            <person name="Nielsen R."/>
            <person name="Noor M.A."/>
            <person name="O'Grady P."/>
            <person name="Pachter L."/>
            <person name="Papaceit M."/>
            <person name="Parisi M.J."/>
            <person name="Parisi M."/>
            <person name="Parts L."/>
            <person name="Pedersen J.S."/>
            <person name="Pesole G."/>
            <person name="Phillippy A.M."/>
            <person name="Ponting C.P."/>
            <person name="Pop M."/>
            <person name="Porcelli D."/>
            <person name="Powell J.R."/>
            <person name="Prohaska S."/>
            <person name="Pruitt K."/>
            <person name="Puig M."/>
            <person name="Quesneville H."/>
            <person name="Ram K.R."/>
            <person name="Rand D."/>
            <person name="Rasmussen M.D."/>
            <person name="Reed L.K."/>
            <person name="Reenan R."/>
            <person name="Reily A."/>
            <person name="Remington K.A."/>
            <person name="Rieger T.T."/>
            <person name="Ritchie M.G."/>
            <person name="Robin C."/>
            <person name="Rogers Y.H."/>
            <person name="Rohde C."/>
            <person name="Rozas J."/>
            <person name="Rubenfield M.J."/>
            <person name="Ruiz A."/>
            <person name="Russo S."/>
            <person name="Salzberg S.L."/>
            <person name="Sanchez-Gracia A."/>
            <person name="Saranga D.J."/>
            <person name="Sato H."/>
            <person name="Schaeffer S.W."/>
            <person name="Schatz M.C."/>
            <person name="Schlenke T."/>
            <person name="Schwartz R."/>
            <person name="Segarra C."/>
            <person name="Singh R.S."/>
            <person name="Sirot L."/>
            <person name="Sirota M."/>
            <person name="Sisneros N.B."/>
            <person name="Smith C.D."/>
            <person name="Smith T.F."/>
            <person name="Spieth J."/>
            <person name="Stage D.E."/>
            <person name="Stark A."/>
            <person name="Stephan W."/>
            <person name="Strausberg R.L."/>
            <person name="Strempel S."/>
            <person name="Sturgill D."/>
            <person name="Sutton G."/>
            <person name="Sutton G.G."/>
            <person name="Tao W."/>
            <person name="Teichmann S."/>
            <person name="Tobari Y.N."/>
            <person name="Tomimura Y."/>
            <person name="Tsolas J.M."/>
            <person name="Valente V.L."/>
            <person name="Venter E."/>
            <person name="Venter J.C."/>
            <person name="Vicario S."/>
            <person name="Vieira F.G."/>
            <person name="Vilella A.J."/>
            <person name="Villasante A."/>
            <person name="Walenz B."/>
            <person name="Wang J."/>
            <person name="Wasserman M."/>
            <person name="Watts T."/>
            <person name="Wilson D."/>
            <person name="Wilson R.K."/>
            <person name="Wing R.A."/>
            <person name="Wolfner M.F."/>
            <person name="Wong A."/>
            <person name="Wong G.K."/>
            <person name="Wu C.I."/>
            <person name="Wu G."/>
            <person name="Yamamoto D."/>
            <person name="Yang H.P."/>
            <person name="Yang S.P."/>
            <person name="Yorke J.A."/>
            <person name="Yoshida K."/>
            <person name="Zdobnov E."/>
            <person name="Zhang P."/>
            <person name="Zhang Y."/>
            <person name="Zimin A.V."/>
            <person name="Baldwin J."/>
            <person name="Abdouelleil A."/>
            <person name="Abdulkadir J."/>
            <person name="Abebe A."/>
            <person name="Abera B."/>
            <person name="Abreu J."/>
            <person name="Acer S.C."/>
            <person name="Aftuck L."/>
            <person name="Alexander A."/>
            <person name="An P."/>
            <person name="Anderson E."/>
            <person name="Anderson S."/>
            <person name="Arachi H."/>
            <person name="Azer M."/>
            <person name="Bachantsang P."/>
            <person name="Barry A."/>
            <person name="Bayul T."/>
            <person name="Berlin A."/>
            <person name="Bessette D."/>
            <person name="Bloom T."/>
            <person name="Blye J."/>
            <person name="Boguslavskiy L."/>
            <person name="Bonnet C."/>
            <person name="Boukhgalter B."/>
            <person name="Bourzgui I."/>
            <person name="Brown A."/>
            <person name="Cahill P."/>
            <person name="Channer S."/>
            <person name="Cheshatsang Y."/>
            <person name="Chuda L."/>
            <person name="Citroen M."/>
            <person name="Collymore A."/>
            <person name="Cooke P."/>
            <person name="Costello M."/>
            <person name="D'Aco K."/>
            <person name="Daza R."/>
            <person name="De Haan G."/>
            <person name="DeGray S."/>
            <person name="DeMaso C."/>
            <person name="Dhargay N."/>
            <person name="Dooley K."/>
            <person name="Dooley E."/>
            <person name="Doricent M."/>
            <person name="Dorje P."/>
            <person name="Dorjee K."/>
            <person name="Dupes A."/>
            <person name="Elong R."/>
            <person name="Falk J."/>
            <person name="Farina A."/>
            <person name="Faro S."/>
            <person name="Ferguson D."/>
            <person name="Fisher S."/>
            <person name="Foley C.D."/>
            <person name="Franke A."/>
            <person name="Friedrich D."/>
            <person name="Gadbois L."/>
            <person name="Gearin G."/>
            <person name="Gearin C.R."/>
            <person name="Giannoukos G."/>
            <person name="Goode T."/>
            <person name="Graham J."/>
            <person name="Grandbois E."/>
            <person name="Grewal S."/>
            <person name="Gyaltsen K."/>
            <person name="Hafez N."/>
            <person name="Hagos B."/>
            <person name="Hall J."/>
            <person name="Henson C."/>
            <person name="Hollinger A."/>
            <person name="Honan T."/>
            <person name="Huard M.D."/>
            <person name="Hughes L."/>
            <person name="Hurhula B."/>
            <person name="Husby M.E."/>
            <person name="Kamat A."/>
            <person name="Kanga B."/>
            <person name="Kashin S."/>
            <person name="Khazanovich D."/>
            <person name="Kisner P."/>
            <person name="Lance K."/>
            <person name="Lara M."/>
            <person name="Lee W."/>
            <person name="Lennon N."/>
            <person name="Letendre F."/>
            <person name="LeVine R."/>
            <person name="Lipovsky A."/>
            <person name="Liu X."/>
            <person name="Liu J."/>
            <person name="Liu S."/>
            <person name="Lokyitsang T."/>
            <person name="Lokyitsang Y."/>
            <person name="Lubonja R."/>
            <person name="Lui A."/>
            <person name="MacDonald P."/>
            <person name="Magnisalis V."/>
            <person name="Maru K."/>
            <person name="Matthews C."/>
            <person name="McCusker W."/>
            <person name="McDonough S."/>
            <person name="Mehta T."/>
            <person name="Meldrim J."/>
            <person name="Meneus L."/>
            <person name="Mihai O."/>
            <person name="Mihalev A."/>
            <person name="Mihova T."/>
            <person name="Mittelman R."/>
            <person name="Mlenga V."/>
            <person name="Montmayeur A."/>
            <person name="Mulrain L."/>
            <person name="Navidi A."/>
            <person name="Naylor J."/>
            <person name="Negash T."/>
            <person name="Nguyen T."/>
            <person name="Nguyen N."/>
            <person name="Nicol R."/>
            <person name="Norbu C."/>
            <person name="Norbu N."/>
            <person name="Novod N."/>
            <person name="O'Neill B."/>
            <person name="Osman S."/>
            <person name="Markiewicz E."/>
            <person name="Oyono O.L."/>
            <person name="Patti C."/>
            <person name="Phunkhang P."/>
            <person name="Pierre F."/>
            <person name="Priest M."/>
            <person name="Raghuraman S."/>
            <person name="Rege F."/>
            <person name="Reyes R."/>
            <person name="Rise C."/>
            <person name="Rogov P."/>
            <person name="Ross K."/>
            <person name="Ryan E."/>
            <person name="Settipalli S."/>
            <person name="Shea T."/>
            <person name="Sherpa N."/>
            <person name="Shi L."/>
            <person name="Shih D."/>
            <person name="Sparrow T."/>
            <person name="Spaulding J."/>
            <person name="Stalker J."/>
            <person name="Stange-Thomann N."/>
            <person name="Stavropoulos S."/>
            <person name="Stone C."/>
            <person name="Strader C."/>
            <person name="Tesfaye S."/>
            <person name="Thomson T."/>
            <person name="Thoulutsang Y."/>
            <person name="Thoulutsang D."/>
            <person name="Topham K."/>
            <person name="Topping I."/>
            <person name="Tsamla T."/>
            <person name="Vassiliev H."/>
            <person name="Vo A."/>
            <person name="Wangchuk T."/>
            <person name="Wangdi T."/>
            <person name="Weiand M."/>
            <person name="Wilkinson J."/>
            <person name="Wilson A."/>
            <person name="Yadav S."/>
            <person name="Young G."/>
            <person name="Yu Q."/>
            <person name="Zembek L."/>
            <person name="Zhong D."/>
            <person name="Zimmer A."/>
            <person name="Zwirko Z."/>
            <person name="Jaffe D.B."/>
            <person name="Alvarez P."/>
            <person name="Brockman W."/>
            <person name="Butler J."/>
            <person name="Chin C."/>
            <person name="Gnerre S."/>
            <person name="Grabherr M."/>
            <person name="Kleber M."/>
            <person name="Mauceli E."/>
            <person name="MacCallum I."/>
        </authorList>
    </citation>
    <scope>NUCLEOTIDE SEQUENCE [LARGE SCALE GENOMIC DNA]</scope>
    <source>
        <strain evidence="3">Tucson 14030-0811.24</strain>
    </source>
</reference>
<dbReference type="OMA" id="ETHYRFC"/>
<dbReference type="Proteomes" id="UP000007798">
    <property type="component" value="Unassembled WGS sequence"/>
</dbReference>
<dbReference type="KEGG" id="dwi:6638586"/>
<dbReference type="InParanoid" id="B4MMD8"/>
<dbReference type="eggNOG" id="ENOG502TBHE">
    <property type="taxonomic scope" value="Eukaryota"/>
</dbReference>
<accession>B4MMD8</accession>
<evidence type="ECO:0008006" key="4">
    <source>
        <dbReference type="Google" id="ProtNLM"/>
    </source>
</evidence>
<name>B4MMD8_DROWI</name>
<feature type="chain" id="PRO_5002814741" description="DUF753 domain-containing protein" evidence="1">
    <location>
        <begin position="26"/>
        <end position="151"/>
    </location>
</feature>
<dbReference type="AlphaFoldDB" id="B4MMD8"/>
<proteinExistence type="predicted"/>
<evidence type="ECO:0000313" key="3">
    <source>
        <dbReference type="Proteomes" id="UP000007798"/>
    </source>
</evidence>